<comment type="catalytic activity">
    <reaction evidence="1 7">
        <text>dTDP-4-dehydro-6-deoxy-alpha-D-glucose = dTDP-4-dehydro-beta-L-rhamnose</text>
        <dbReference type="Rhea" id="RHEA:16969"/>
        <dbReference type="ChEBI" id="CHEBI:57649"/>
        <dbReference type="ChEBI" id="CHEBI:62830"/>
        <dbReference type="EC" id="5.1.3.13"/>
    </reaction>
</comment>
<accession>A0A372ITP2</accession>
<dbReference type="UniPathway" id="UPA00124"/>
<dbReference type="InterPro" id="IPR014710">
    <property type="entry name" value="RmlC-like_jellyroll"/>
</dbReference>
<dbReference type="InterPro" id="IPR011051">
    <property type="entry name" value="RmlC_Cupin_sf"/>
</dbReference>
<dbReference type="AlphaFoldDB" id="A0A372ITP2"/>
<dbReference type="EMBL" id="QVQT01000001">
    <property type="protein sequence ID" value="RFU18284.1"/>
    <property type="molecule type" value="Genomic_DNA"/>
</dbReference>
<sequence>MKITETSLPGVLLLEPKTFRDNRGVFWETYNERAFEEAGLPTKWVQDNYSISSMDVLRGIHYQITQPQGKLVRVASGAVVDVAVDLRRSSANFGKYVAVELSEMDGNMLWIPPGFGHAFLCLTETAGFAYKVTDYYSPSGERTVQWNDPEIDISWPISSDKAIISAKDQQGCLLKDAEVYP</sequence>
<organism evidence="8 9">
    <name type="scientific">Paracidobacterium acidisoli</name>
    <dbReference type="NCBI Taxonomy" id="2303751"/>
    <lineage>
        <taxon>Bacteria</taxon>
        <taxon>Pseudomonadati</taxon>
        <taxon>Acidobacteriota</taxon>
        <taxon>Terriglobia</taxon>
        <taxon>Terriglobales</taxon>
        <taxon>Acidobacteriaceae</taxon>
        <taxon>Paracidobacterium</taxon>
    </lineage>
</organism>
<dbReference type="PANTHER" id="PTHR21047:SF2">
    <property type="entry name" value="THYMIDINE DIPHOSPHO-4-KETO-RHAMNOSE 3,5-EPIMERASE"/>
    <property type="match status" value="1"/>
</dbReference>
<evidence type="ECO:0000256" key="4">
    <source>
        <dbReference type="ARBA" id="ARBA00019595"/>
    </source>
</evidence>
<evidence type="ECO:0000256" key="1">
    <source>
        <dbReference type="ARBA" id="ARBA00001298"/>
    </source>
</evidence>
<dbReference type="CDD" id="cd00438">
    <property type="entry name" value="cupin_RmlC"/>
    <property type="match status" value="1"/>
</dbReference>
<feature type="active site" description="Proton acceptor" evidence="5">
    <location>
        <position position="61"/>
    </location>
</feature>
<proteinExistence type="inferred from homology"/>
<dbReference type="EC" id="5.1.3.13" evidence="3 7"/>
<evidence type="ECO:0000256" key="3">
    <source>
        <dbReference type="ARBA" id="ARBA00012098"/>
    </source>
</evidence>
<dbReference type="OrthoDB" id="9800680at2"/>
<protein>
    <recommendedName>
        <fullName evidence="4 7">dTDP-4-dehydrorhamnose 3,5-epimerase</fullName>
        <ecNumber evidence="3 7">5.1.3.13</ecNumber>
    </recommendedName>
    <alternativeName>
        <fullName evidence="7">Thymidine diphospho-4-keto-rhamnose 3,5-epimerase</fullName>
    </alternativeName>
</protein>
<evidence type="ECO:0000256" key="6">
    <source>
        <dbReference type="PIRSR" id="PIRSR600888-3"/>
    </source>
</evidence>
<dbReference type="NCBIfam" id="TIGR01221">
    <property type="entry name" value="rmlC"/>
    <property type="match status" value="1"/>
</dbReference>
<name>A0A372ITP2_9BACT</name>
<evidence type="ECO:0000313" key="8">
    <source>
        <dbReference type="EMBL" id="RFU18284.1"/>
    </source>
</evidence>
<dbReference type="Pfam" id="PF00908">
    <property type="entry name" value="dTDP_sugar_isom"/>
    <property type="match status" value="1"/>
</dbReference>
<comment type="pathway">
    <text evidence="7">Carbohydrate biosynthesis; dTDP-L-rhamnose biosynthesis.</text>
</comment>
<dbReference type="RefSeq" id="WP_117297575.1">
    <property type="nucleotide sequence ID" value="NZ_QVQT02000001.1"/>
</dbReference>
<feature type="active site" description="Proton donor" evidence="5">
    <location>
        <position position="130"/>
    </location>
</feature>
<dbReference type="Proteomes" id="UP000264702">
    <property type="component" value="Unassembled WGS sequence"/>
</dbReference>
<evidence type="ECO:0000256" key="7">
    <source>
        <dbReference type="RuleBase" id="RU364069"/>
    </source>
</evidence>
<keyword evidence="9" id="KW-1185">Reference proteome</keyword>
<dbReference type="SUPFAM" id="SSF51182">
    <property type="entry name" value="RmlC-like cupins"/>
    <property type="match status" value="1"/>
</dbReference>
<dbReference type="Gene3D" id="2.60.120.10">
    <property type="entry name" value="Jelly Rolls"/>
    <property type="match status" value="1"/>
</dbReference>
<feature type="site" description="Participates in a stacking interaction with the thymidine ring of dTDP-4-oxo-6-deoxyglucose" evidence="6">
    <location>
        <position position="136"/>
    </location>
</feature>
<evidence type="ECO:0000313" key="9">
    <source>
        <dbReference type="Proteomes" id="UP000264702"/>
    </source>
</evidence>
<comment type="subunit">
    <text evidence="7">Homodimer.</text>
</comment>
<dbReference type="GO" id="GO:0005829">
    <property type="term" value="C:cytosol"/>
    <property type="evidence" value="ECO:0007669"/>
    <property type="project" value="TreeGrafter"/>
</dbReference>
<dbReference type="PANTHER" id="PTHR21047">
    <property type="entry name" value="DTDP-6-DEOXY-D-GLUCOSE-3,5 EPIMERASE"/>
    <property type="match status" value="1"/>
</dbReference>
<evidence type="ECO:0000256" key="5">
    <source>
        <dbReference type="PIRSR" id="PIRSR600888-1"/>
    </source>
</evidence>
<gene>
    <name evidence="8" type="primary">rfbC</name>
    <name evidence="8" type="ORF">D0Y96_01540</name>
</gene>
<comment type="caution">
    <text evidence="8">The sequence shown here is derived from an EMBL/GenBank/DDBJ whole genome shotgun (WGS) entry which is preliminary data.</text>
</comment>
<dbReference type="GO" id="GO:0008830">
    <property type="term" value="F:dTDP-4-dehydrorhamnose 3,5-epimerase activity"/>
    <property type="evidence" value="ECO:0007669"/>
    <property type="project" value="UniProtKB-UniRule"/>
</dbReference>
<dbReference type="GO" id="GO:0019305">
    <property type="term" value="P:dTDP-rhamnose biosynthetic process"/>
    <property type="evidence" value="ECO:0007669"/>
    <property type="project" value="UniProtKB-UniRule"/>
</dbReference>
<evidence type="ECO:0000256" key="2">
    <source>
        <dbReference type="ARBA" id="ARBA00001997"/>
    </source>
</evidence>
<comment type="similarity">
    <text evidence="7">Belongs to the dTDP-4-dehydrorhamnose 3,5-epimerase family.</text>
</comment>
<keyword evidence="7 8" id="KW-0413">Isomerase</keyword>
<dbReference type="InterPro" id="IPR000888">
    <property type="entry name" value="RmlC-like"/>
</dbReference>
<comment type="function">
    <text evidence="2 7">Catalyzes the epimerization of the C3' and C5'positions of dTDP-6-deoxy-D-xylo-4-hexulose, forming dTDP-6-deoxy-L-lyxo-4-hexulose.</text>
</comment>
<dbReference type="GO" id="GO:0000271">
    <property type="term" value="P:polysaccharide biosynthetic process"/>
    <property type="evidence" value="ECO:0007669"/>
    <property type="project" value="TreeGrafter"/>
</dbReference>
<reference evidence="8 9" key="1">
    <citation type="submission" date="2018-08" db="EMBL/GenBank/DDBJ databases">
        <title>Acidipila sp. 4G-K13, an acidobacterium isolated from forest soil.</title>
        <authorList>
            <person name="Gao Z.-H."/>
            <person name="Qiu L.-H."/>
        </authorList>
    </citation>
    <scope>NUCLEOTIDE SEQUENCE [LARGE SCALE GENOMIC DNA]</scope>
    <source>
        <strain evidence="8 9">4G-K13</strain>
    </source>
</reference>